<keyword evidence="6" id="KW-0812">Transmembrane</keyword>
<comment type="similarity">
    <text evidence="1">Belongs to the peptidase S41A family.</text>
</comment>
<dbReference type="SUPFAM" id="SSF52096">
    <property type="entry name" value="ClpP/crotonase"/>
    <property type="match status" value="1"/>
</dbReference>
<keyword evidence="6" id="KW-0472">Membrane</keyword>
<keyword evidence="6" id="KW-1133">Transmembrane helix</keyword>
<feature type="domain" description="Tail specific protease" evidence="8">
    <location>
        <begin position="384"/>
        <end position="581"/>
    </location>
</feature>
<dbReference type="AlphaFoldDB" id="A0A7S2KGF4"/>
<dbReference type="InterPro" id="IPR036034">
    <property type="entry name" value="PDZ_sf"/>
</dbReference>
<dbReference type="PANTHER" id="PTHR32060">
    <property type="entry name" value="TAIL-SPECIFIC PROTEASE"/>
    <property type="match status" value="1"/>
</dbReference>
<evidence type="ECO:0000256" key="6">
    <source>
        <dbReference type="SAM" id="Phobius"/>
    </source>
</evidence>
<dbReference type="GO" id="GO:0006508">
    <property type="term" value="P:proteolysis"/>
    <property type="evidence" value="ECO:0007669"/>
    <property type="project" value="UniProtKB-KW"/>
</dbReference>
<dbReference type="SUPFAM" id="SSF50156">
    <property type="entry name" value="PDZ domain-like"/>
    <property type="match status" value="1"/>
</dbReference>
<evidence type="ECO:0000259" key="8">
    <source>
        <dbReference type="SMART" id="SM00245"/>
    </source>
</evidence>
<feature type="compositionally biased region" description="Acidic residues" evidence="5">
    <location>
        <begin position="290"/>
        <end position="304"/>
    </location>
</feature>
<dbReference type="PANTHER" id="PTHR32060:SF22">
    <property type="entry name" value="CARBOXYL-TERMINAL-PROCESSING PEPTIDASE 3, CHLOROPLASTIC"/>
    <property type="match status" value="1"/>
</dbReference>
<evidence type="ECO:0000256" key="3">
    <source>
        <dbReference type="ARBA" id="ARBA00022801"/>
    </source>
</evidence>
<evidence type="ECO:0000256" key="4">
    <source>
        <dbReference type="ARBA" id="ARBA00022825"/>
    </source>
</evidence>
<evidence type="ECO:0008006" key="10">
    <source>
        <dbReference type="Google" id="ProtNLM"/>
    </source>
</evidence>
<evidence type="ECO:0000256" key="5">
    <source>
        <dbReference type="SAM" id="MobiDB-lite"/>
    </source>
</evidence>
<dbReference type="InterPro" id="IPR001478">
    <property type="entry name" value="PDZ"/>
</dbReference>
<dbReference type="SMART" id="SM00228">
    <property type="entry name" value="PDZ"/>
    <property type="match status" value="1"/>
</dbReference>
<dbReference type="InterPro" id="IPR029045">
    <property type="entry name" value="ClpP/crotonase-like_dom_sf"/>
</dbReference>
<feature type="transmembrane region" description="Helical" evidence="6">
    <location>
        <begin position="172"/>
        <end position="193"/>
    </location>
</feature>
<reference evidence="9" key="1">
    <citation type="submission" date="2021-01" db="EMBL/GenBank/DDBJ databases">
        <authorList>
            <person name="Corre E."/>
            <person name="Pelletier E."/>
            <person name="Niang G."/>
            <person name="Scheremetjew M."/>
            <person name="Finn R."/>
            <person name="Kale V."/>
            <person name="Holt S."/>
            <person name="Cochrane G."/>
            <person name="Meng A."/>
            <person name="Brown T."/>
            <person name="Cohen L."/>
        </authorList>
    </citation>
    <scope>NUCLEOTIDE SEQUENCE</scope>
    <source>
        <strain evidence="9">B650</strain>
    </source>
</reference>
<proteinExistence type="inferred from homology"/>
<gene>
    <name evidence="9" type="ORF">LDAN0321_LOCUS9055</name>
</gene>
<organism evidence="9">
    <name type="scientific">Leptocylindrus danicus</name>
    <dbReference type="NCBI Taxonomy" id="163516"/>
    <lineage>
        <taxon>Eukaryota</taxon>
        <taxon>Sar</taxon>
        <taxon>Stramenopiles</taxon>
        <taxon>Ochrophyta</taxon>
        <taxon>Bacillariophyta</taxon>
        <taxon>Coscinodiscophyceae</taxon>
        <taxon>Chaetocerotophycidae</taxon>
        <taxon>Leptocylindrales</taxon>
        <taxon>Leptocylindraceae</taxon>
        <taxon>Leptocylindrus</taxon>
    </lineage>
</organism>
<keyword evidence="4" id="KW-0720">Serine protease</keyword>
<sequence>MQLCKTLISYIIITHTIVWAFTTHRGRLSCGNQCLIQNVRDISNLKQLQNQDGSLVAGTRSTHRTRLNLWKNFSFNNANNDKDDDSSDFDRLGKKSSAIDNGRDKNVNGEEDDGDSSKKINPFKTMLQNERITELNSSIANIVRSNEFLSKIASYVQEFADRFEQNISNIKLVLLSFSTGIALTVGVLLYAVATTVSLEDGNPVTESTALMETILTDLSEGYVDEVDSRTLFETGVSAMLSSLDPYTEFENVKDAEAMQESISSRYGGIGLVIQEVRDEKGIGDLSVDQSGDEVDTGFDEEDFLENPANAPSKTKKDDKEKELKIRAVKAFEGFAFDFGMRTGDLLVAVDGTPIKSLKSVDEVRNKLRGEIGTVAKIDVIRDGVGPLTVEVPRQVVKIPDVKLSKLMPGNDDIGYIQLSSFTTDTGLEMRNAILDLQSQILERGGNGELKGLIIDLRGNPGGLLTSAVDVASLFVPRGSDIVSAKGRGFPGVLYRSRVEPLISSQKTKLAVLINGNTASAAEILSGAIQDLDLGVIVGSDRSYGKGLVQNVQELPYSTALKYTVAKYYTPSGRCIQSIDYKDGNGKKAVKVSENDKSLFYTRSGREVKDGGGIEADLKVPAPSASALEVTLLRSGILKDFASEWSKKNQLTDNFSVTDQLYREFQAYVNDKHKAGDINLTAIYAGPLKQLQRSLEESKYQISKSELKSLESDIVREMIKDFDKYAKDIKEDLSNAILDRYLPDSMLLSRSLKTDVQVNAALKLLKNTNEFNQLLARNTGVEGDKLARIDSSGATTSKASEDLGVRLNLNW</sequence>
<dbReference type="Gene3D" id="3.90.226.10">
    <property type="entry name" value="2-enoyl-CoA Hydratase, Chain A, domain 1"/>
    <property type="match status" value="1"/>
</dbReference>
<dbReference type="Pfam" id="PF03572">
    <property type="entry name" value="Peptidase_S41"/>
    <property type="match status" value="1"/>
</dbReference>
<feature type="region of interest" description="Disordered" evidence="5">
    <location>
        <begin position="283"/>
        <end position="319"/>
    </location>
</feature>
<dbReference type="CDD" id="cd07560">
    <property type="entry name" value="Peptidase_S41_CPP"/>
    <property type="match status" value="1"/>
</dbReference>
<protein>
    <recommendedName>
        <fullName evidence="10">PDZ domain-containing protein</fullName>
    </recommendedName>
</protein>
<evidence type="ECO:0000256" key="1">
    <source>
        <dbReference type="ARBA" id="ARBA00009179"/>
    </source>
</evidence>
<dbReference type="InterPro" id="IPR005151">
    <property type="entry name" value="Tail-specific_protease"/>
</dbReference>
<dbReference type="GO" id="GO:0008236">
    <property type="term" value="F:serine-type peptidase activity"/>
    <property type="evidence" value="ECO:0007669"/>
    <property type="project" value="UniProtKB-KW"/>
</dbReference>
<feature type="domain" description="PDZ" evidence="7">
    <location>
        <begin position="267"/>
        <end position="383"/>
    </location>
</feature>
<keyword evidence="2" id="KW-0645">Protease</keyword>
<name>A0A7S2KGF4_9STRA</name>
<evidence type="ECO:0000313" key="9">
    <source>
        <dbReference type="EMBL" id="CAD9576258.1"/>
    </source>
</evidence>
<evidence type="ECO:0000259" key="7">
    <source>
        <dbReference type="SMART" id="SM00228"/>
    </source>
</evidence>
<dbReference type="SMART" id="SM00245">
    <property type="entry name" value="TSPc"/>
    <property type="match status" value="1"/>
</dbReference>
<dbReference type="GO" id="GO:0004175">
    <property type="term" value="F:endopeptidase activity"/>
    <property type="evidence" value="ECO:0007669"/>
    <property type="project" value="TreeGrafter"/>
</dbReference>
<dbReference type="Gene3D" id="3.30.750.44">
    <property type="match status" value="1"/>
</dbReference>
<feature type="region of interest" description="Disordered" evidence="5">
    <location>
        <begin position="95"/>
        <end position="121"/>
    </location>
</feature>
<dbReference type="InterPro" id="IPR004447">
    <property type="entry name" value="Peptidase_S41A"/>
</dbReference>
<evidence type="ECO:0000256" key="2">
    <source>
        <dbReference type="ARBA" id="ARBA00022670"/>
    </source>
</evidence>
<keyword evidence="3" id="KW-0378">Hydrolase</keyword>
<dbReference type="Gene3D" id="2.30.42.10">
    <property type="match status" value="1"/>
</dbReference>
<dbReference type="EMBL" id="HBGY01014016">
    <property type="protein sequence ID" value="CAD9576258.1"/>
    <property type="molecule type" value="Transcribed_RNA"/>
</dbReference>
<accession>A0A7S2KGF4</accession>